<dbReference type="Gene3D" id="3.40.1410.10">
    <property type="entry name" value="Chorismate lyase-like"/>
    <property type="match status" value="1"/>
</dbReference>
<dbReference type="Pfam" id="PF07702">
    <property type="entry name" value="UTRA"/>
    <property type="match status" value="1"/>
</dbReference>
<evidence type="ECO:0000256" key="2">
    <source>
        <dbReference type="ARBA" id="ARBA00023125"/>
    </source>
</evidence>
<accession>A0ABP8PTL7</accession>
<dbReference type="Proteomes" id="UP001501321">
    <property type="component" value="Unassembled WGS sequence"/>
</dbReference>
<dbReference type="RefSeq" id="WP_345008870.1">
    <property type="nucleotide sequence ID" value="NZ_BAABFC010000001.1"/>
</dbReference>
<name>A0ABP8PTL7_9GAMM</name>
<dbReference type="EMBL" id="BAABFC010000001">
    <property type="protein sequence ID" value="GAA4492275.1"/>
    <property type="molecule type" value="Genomic_DNA"/>
</dbReference>
<dbReference type="InterPro" id="IPR000524">
    <property type="entry name" value="Tscrpt_reg_HTH_GntR"/>
</dbReference>
<evidence type="ECO:0000313" key="5">
    <source>
        <dbReference type="EMBL" id="GAA4492275.1"/>
    </source>
</evidence>
<dbReference type="PRINTS" id="PR00035">
    <property type="entry name" value="HTHGNTR"/>
</dbReference>
<dbReference type="SUPFAM" id="SSF46785">
    <property type="entry name" value="Winged helix' DNA-binding domain"/>
    <property type="match status" value="1"/>
</dbReference>
<organism evidence="5 6">
    <name type="scientific">Pseudaeromonas paramecii</name>
    <dbReference type="NCBI Taxonomy" id="2138166"/>
    <lineage>
        <taxon>Bacteria</taxon>
        <taxon>Pseudomonadati</taxon>
        <taxon>Pseudomonadota</taxon>
        <taxon>Gammaproteobacteria</taxon>
        <taxon>Aeromonadales</taxon>
        <taxon>Aeromonadaceae</taxon>
        <taxon>Pseudaeromonas</taxon>
    </lineage>
</organism>
<dbReference type="PROSITE" id="PS50949">
    <property type="entry name" value="HTH_GNTR"/>
    <property type="match status" value="1"/>
</dbReference>
<dbReference type="InterPro" id="IPR011663">
    <property type="entry name" value="UTRA"/>
</dbReference>
<reference evidence="6" key="1">
    <citation type="journal article" date="2019" name="Int. J. Syst. Evol. Microbiol.">
        <title>The Global Catalogue of Microorganisms (GCM) 10K type strain sequencing project: providing services to taxonomists for standard genome sequencing and annotation.</title>
        <authorList>
            <consortium name="The Broad Institute Genomics Platform"/>
            <consortium name="The Broad Institute Genome Sequencing Center for Infectious Disease"/>
            <person name="Wu L."/>
            <person name="Ma J."/>
        </authorList>
    </citation>
    <scope>NUCLEOTIDE SEQUENCE [LARGE SCALE GENOMIC DNA]</scope>
    <source>
        <strain evidence="6">JCM 32226</strain>
    </source>
</reference>
<dbReference type="SUPFAM" id="SSF64288">
    <property type="entry name" value="Chorismate lyase-like"/>
    <property type="match status" value="1"/>
</dbReference>
<dbReference type="InterPro" id="IPR036388">
    <property type="entry name" value="WH-like_DNA-bd_sf"/>
</dbReference>
<gene>
    <name evidence="5" type="ORF">GCM10023095_00470</name>
</gene>
<dbReference type="SMART" id="SM00345">
    <property type="entry name" value="HTH_GNTR"/>
    <property type="match status" value="1"/>
</dbReference>
<dbReference type="InterPro" id="IPR028978">
    <property type="entry name" value="Chorismate_lyase_/UTRA_dom_sf"/>
</dbReference>
<evidence type="ECO:0000313" key="6">
    <source>
        <dbReference type="Proteomes" id="UP001501321"/>
    </source>
</evidence>
<dbReference type="InterPro" id="IPR036390">
    <property type="entry name" value="WH_DNA-bd_sf"/>
</dbReference>
<keyword evidence="6" id="KW-1185">Reference proteome</keyword>
<evidence type="ECO:0000259" key="4">
    <source>
        <dbReference type="PROSITE" id="PS50949"/>
    </source>
</evidence>
<keyword evidence="2" id="KW-0238">DNA-binding</keyword>
<dbReference type="PANTHER" id="PTHR44846">
    <property type="entry name" value="MANNOSYL-D-GLYCERATE TRANSPORT/METABOLISM SYSTEM REPRESSOR MNGR-RELATED"/>
    <property type="match status" value="1"/>
</dbReference>
<dbReference type="SMART" id="SM00866">
    <property type="entry name" value="UTRA"/>
    <property type="match status" value="1"/>
</dbReference>
<dbReference type="CDD" id="cd07377">
    <property type="entry name" value="WHTH_GntR"/>
    <property type="match status" value="1"/>
</dbReference>
<keyword evidence="1" id="KW-0805">Transcription regulation</keyword>
<dbReference type="InterPro" id="IPR050679">
    <property type="entry name" value="Bact_HTH_transcr_reg"/>
</dbReference>
<comment type="caution">
    <text evidence="5">The sequence shown here is derived from an EMBL/GenBank/DDBJ whole genome shotgun (WGS) entry which is preliminary data.</text>
</comment>
<dbReference type="PANTHER" id="PTHR44846:SF7">
    <property type="entry name" value="TRANSCRIPTIONAL REGULATOR OF 2-AMINOETHYLPHOSPHONATE DEGRADATION OPERONS-RELATED"/>
    <property type="match status" value="1"/>
</dbReference>
<keyword evidence="3" id="KW-0804">Transcription</keyword>
<sequence>MSQWMSPDERQPTQVAQIRQSLQEQIRAGLLRPGMRLPSERALSERFATTRITLKEALAVLETEGQIYREERRGWFVAPPRLIYDPRTKSHFQAMVESQGRAATTRVLQAGPVVANAELCQRMGLAPLSPLLKICRVRSLDSRDVLYVEHYLLPERFPGLLEMDLTCSLTRLYAERYGIGYGQSTFDILPTAAHGAVARALGLPQGAPLLQICRLNLDGQGRLIDCDMEYWRQDAVVIRIQSDPLP</sequence>
<proteinExistence type="predicted"/>
<dbReference type="Pfam" id="PF00392">
    <property type="entry name" value="GntR"/>
    <property type="match status" value="1"/>
</dbReference>
<feature type="domain" description="HTH gntR-type" evidence="4">
    <location>
        <begin position="12"/>
        <end position="80"/>
    </location>
</feature>
<evidence type="ECO:0000256" key="1">
    <source>
        <dbReference type="ARBA" id="ARBA00023015"/>
    </source>
</evidence>
<dbReference type="Gene3D" id="1.10.10.10">
    <property type="entry name" value="Winged helix-like DNA-binding domain superfamily/Winged helix DNA-binding domain"/>
    <property type="match status" value="1"/>
</dbReference>
<protein>
    <submittedName>
        <fullName evidence="5">UTRA domain-containing protein</fullName>
    </submittedName>
</protein>
<evidence type="ECO:0000256" key="3">
    <source>
        <dbReference type="ARBA" id="ARBA00023163"/>
    </source>
</evidence>